<proteinExistence type="predicted"/>
<dbReference type="InterPro" id="IPR008928">
    <property type="entry name" value="6-hairpin_glycosidase_sf"/>
</dbReference>
<accession>A0A0F9FI37</accession>
<feature type="domain" description="Fibronectin type-III" evidence="1">
    <location>
        <begin position="219"/>
        <end position="322"/>
    </location>
</feature>
<dbReference type="SMART" id="SM00060">
    <property type="entry name" value="FN3"/>
    <property type="match status" value="1"/>
</dbReference>
<dbReference type="InterPro" id="IPR013783">
    <property type="entry name" value="Ig-like_fold"/>
</dbReference>
<evidence type="ECO:0000259" key="1">
    <source>
        <dbReference type="SMART" id="SM00060"/>
    </source>
</evidence>
<name>A0A0F9FI37_9ZZZZ</name>
<dbReference type="GO" id="GO:0005975">
    <property type="term" value="P:carbohydrate metabolic process"/>
    <property type="evidence" value="ECO:0007669"/>
    <property type="project" value="InterPro"/>
</dbReference>
<dbReference type="AlphaFoldDB" id="A0A0F9FI37"/>
<gene>
    <name evidence="2" type="ORF">LCGC14_1948360</name>
</gene>
<dbReference type="EMBL" id="LAZR01021220">
    <property type="protein sequence ID" value="KKL86074.1"/>
    <property type="molecule type" value="Genomic_DNA"/>
</dbReference>
<sequence>MVHRVLLATVQEGNRSAVGIAGPGEVGDRPLDGRPRRLVGWTIRALARYYELTGDQRYAPYLREGIDQIWADVSKSGPKDPKGGNWYLGIYARGAINAYRATGDERMRDLALGCADWAITYEVNPVHGYAYQQFPDPWNHKPEERGKVLPEKFKKYWFSEWANAYMLAVLSFAYHETGDAKYAEAFDFAFGKNNGNAWLGFFPGELYMRHRKRGENVPPTAATDLKAAAQGNQVTLTWTAPGDDGDKGTAAVYQIKYATKPILEFVPHPEKMDTHVAFWGSENVSDEPTPKVAGGKESYTFKRLKPGKYYFALKSRDECGNQSAISNVVTAEVN</sequence>
<reference evidence="2" key="1">
    <citation type="journal article" date="2015" name="Nature">
        <title>Complex archaea that bridge the gap between prokaryotes and eukaryotes.</title>
        <authorList>
            <person name="Spang A."/>
            <person name="Saw J.H."/>
            <person name="Jorgensen S.L."/>
            <person name="Zaremba-Niedzwiedzka K."/>
            <person name="Martijn J."/>
            <person name="Lind A.E."/>
            <person name="van Eijk R."/>
            <person name="Schleper C."/>
            <person name="Guy L."/>
            <person name="Ettema T.J."/>
        </authorList>
    </citation>
    <scope>NUCLEOTIDE SEQUENCE</scope>
</reference>
<protein>
    <recommendedName>
        <fullName evidence="1">Fibronectin type-III domain-containing protein</fullName>
    </recommendedName>
</protein>
<dbReference type="Gene3D" id="2.60.40.10">
    <property type="entry name" value="Immunoglobulins"/>
    <property type="match status" value="1"/>
</dbReference>
<comment type="caution">
    <text evidence="2">The sequence shown here is derived from an EMBL/GenBank/DDBJ whole genome shotgun (WGS) entry which is preliminary data.</text>
</comment>
<dbReference type="InterPro" id="IPR003961">
    <property type="entry name" value="FN3_dom"/>
</dbReference>
<evidence type="ECO:0000313" key="2">
    <source>
        <dbReference type="EMBL" id="KKL86074.1"/>
    </source>
</evidence>
<dbReference type="SUPFAM" id="SSF48208">
    <property type="entry name" value="Six-hairpin glycosidases"/>
    <property type="match status" value="1"/>
</dbReference>
<dbReference type="SUPFAM" id="SSF49265">
    <property type="entry name" value="Fibronectin type III"/>
    <property type="match status" value="1"/>
</dbReference>
<dbReference type="InterPro" id="IPR036116">
    <property type="entry name" value="FN3_sf"/>
</dbReference>
<dbReference type="CDD" id="cd00063">
    <property type="entry name" value="FN3"/>
    <property type="match status" value="1"/>
</dbReference>
<organism evidence="2">
    <name type="scientific">marine sediment metagenome</name>
    <dbReference type="NCBI Taxonomy" id="412755"/>
    <lineage>
        <taxon>unclassified sequences</taxon>
        <taxon>metagenomes</taxon>
        <taxon>ecological metagenomes</taxon>
    </lineage>
</organism>